<evidence type="ECO:0000313" key="4">
    <source>
        <dbReference type="Proteomes" id="UP001141552"/>
    </source>
</evidence>
<dbReference type="Pfam" id="PF02704">
    <property type="entry name" value="GASA"/>
    <property type="match status" value="1"/>
</dbReference>
<reference evidence="3" key="2">
    <citation type="journal article" date="2023" name="Plants (Basel)">
        <title>Annotation of the Turnera subulata (Passifloraceae) Draft Genome Reveals the S-Locus Evolved after the Divergence of Turneroideae from Passifloroideae in a Stepwise Manner.</title>
        <authorList>
            <person name="Henning P.M."/>
            <person name="Roalson E.H."/>
            <person name="Mir W."/>
            <person name="McCubbin A.G."/>
            <person name="Shore J.S."/>
        </authorList>
    </citation>
    <scope>NUCLEOTIDE SEQUENCE</scope>
    <source>
        <strain evidence="3">F60SS</strain>
    </source>
</reference>
<name>A0A9Q0GBR7_9ROSI</name>
<gene>
    <name evidence="3" type="ORF">Tsubulata_036637</name>
</gene>
<evidence type="ECO:0000313" key="3">
    <source>
        <dbReference type="EMBL" id="KAJ4845541.1"/>
    </source>
</evidence>
<accession>A0A9Q0GBR7</accession>
<evidence type="ECO:0008006" key="5">
    <source>
        <dbReference type="Google" id="ProtNLM"/>
    </source>
</evidence>
<protein>
    <recommendedName>
        <fullName evidence="5">Gibberellin-regulated protein</fullName>
    </recommendedName>
</protein>
<feature type="chain" id="PRO_5040400016" description="Gibberellin-regulated protein" evidence="2">
    <location>
        <begin position="20"/>
        <end position="113"/>
    </location>
</feature>
<dbReference type="InterPro" id="IPR003854">
    <property type="entry name" value="GASA"/>
</dbReference>
<proteinExistence type="inferred from homology"/>
<dbReference type="Proteomes" id="UP001141552">
    <property type="component" value="Unassembled WGS sequence"/>
</dbReference>
<sequence>MKLFLVLVITVLLLQAFMGYTLPSDAANAPAPIDYEGSDRIVIDSKKPRKKKINCNKACTRRCKKSSRKNVCHRACRSCCKKCDCVPPGTYGNKNKCPCYAKLKTHGNKPKCP</sequence>
<comment type="caution">
    <text evidence="3">The sequence shown here is derived from an EMBL/GenBank/DDBJ whole genome shotgun (WGS) entry which is preliminary data.</text>
</comment>
<feature type="signal peptide" evidence="2">
    <location>
        <begin position="1"/>
        <end position="19"/>
    </location>
</feature>
<dbReference type="AlphaFoldDB" id="A0A9Q0GBR7"/>
<dbReference type="PANTHER" id="PTHR23201:SF20">
    <property type="entry name" value="GIBBERELLIN-REGULATED PROTEIN 9-LIKE"/>
    <property type="match status" value="1"/>
</dbReference>
<comment type="similarity">
    <text evidence="1">Belongs to the GASA family.</text>
</comment>
<dbReference type="OrthoDB" id="625265at2759"/>
<keyword evidence="4" id="KW-1185">Reference proteome</keyword>
<dbReference type="EMBL" id="JAKUCV010001644">
    <property type="protein sequence ID" value="KAJ4845541.1"/>
    <property type="molecule type" value="Genomic_DNA"/>
</dbReference>
<evidence type="ECO:0000256" key="1">
    <source>
        <dbReference type="ARBA" id="ARBA00010582"/>
    </source>
</evidence>
<organism evidence="3 4">
    <name type="scientific">Turnera subulata</name>
    <dbReference type="NCBI Taxonomy" id="218843"/>
    <lineage>
        <taxon>Eukaryota</taxon>
        <taxon>Viridiplantae</taxon>
        <taxon>Streptophyta</taxon>
        <taxon>Embryophyta</taxon>
        <taxon>Tracheophyta</taxon>
        <taxon>Spermatophyta</taxon>
        <taxon>Magnoliopsida</taxon>
        <taxon>eudicotyledons</taxon>
        <taxon>Gunneridae</taxon>
        <taxon>Pentapetalae</taxon>
        <taxon>rosids</taxon>
        <taxon>fabids</taxon>
        <taxon>Malpighiales</taxon>
        <taxon>Passifloraceae</taxon>
        <taxon>Turnera</taxon>
    </lineage>
</organism>
<dbReference type="PANTHER" id="PTHR23201">
    <property type="entry name" value="EXTENSIN, PROLINE-RICH PROTEIN"/>
    <property type="match status" value="1"/>
</dbReference>
<evidence type="ECO:0000256" key="2">
    <source>
        <dbReference type="SAM" id="SignalP"/>
    </source>
</evidence>
<reference evidence="3" key="1">
    <citation type="submission" date="2022-02" db="EMBL/GenBank/DDBJ databases">
        <authorList>
            <person name="Henning P.M."/>
            <person name="McCubbin A.G."/>
            <person name="Shore J.S."/>
        </authorList>
    </citation>
    <scope>NUCLEOTIDE SEQUENCE</scope>
    <source>
        <strain evidence="3">F60SS</strain>
        <tissue evidence="3">Leaves</tissue>
    </source>
</reference>
<keyword evidence="2" id="KW-0732">Signal</keyword>